<evidence type="ECO:0000259" key="17">
    <source>
        <dbReference type="Pfam" id="PF09294"/>
    </source>
</evidence>
<evidence type="ECO:0000256" key="9">
    <source>
        <dbReference type="ARBA" id="ARBA00023157"/>
    </source>
</evidence>
<dbReference type="SUPFAM" id="SSF49265">
    <property type="entry name" value="Fibronectin type III"/>
    <property type="match status" value="2"/>
</dbReference>
<comment type="similarity">
    <text evidence="2">Belongs to the type II cytokine receptor family.</text>
</comment>
<evidence type="ECO:0000256" key="6">
    <source>
        <dbReference type="ARBA" id="ARBA00022729"/>
    </source>
</evidence>
<keyword evidence="4" id="KW-0597">Phosphoprotein</keyword>
<dbReference type="PANTHER" id="PTHR20859:SF84">
    <property type="entry name" value="INTERFERON ALPHA_BETA RECEPTOR 2"/>
    <property type="match status" value="1"/>
</dbReference>
<evidence type="ECO:0000256" key="4">
    <source>
        <dbReference type="ARBA" id="ARBA00022553"/>
    </source>
</evidence>
<dbReference type="InterPro" id="IPR003961">
    <property type="entry name" value="FN3_dom"/>
</dbReference>
<evidence type="ECO:0000256" key="13">
    <source>
        <dbReference type="ARBA" id="ARBA00068670"/>
    </source>
</evidence>
<keyword evidence="6 15" id="KW-0732">Signal</keyword>
<dbReference type="GO" id="GO:0042018">
    <property type="term" value="F:interleukin-22 receptor activity"/>
    <property type="evidence" value="ECO:0007669"/>
    <property type="project" value="TreeGrafter"/>
</dbReference>
<keyword evidence="3" id="KW-1003">Cell membrane</keyword>
<comment type="function">
    <text evidence="12">Together with IFNAR1, forms the heterodimeric receptor for type I interferons (including interferons alpha, beta, epsilon, omega and kappa). Type I interferon binding activates the JAK-STAT signaling cascade, resulting in transcriptional activation or repression of interferon-regulated genes that encode the effectors of the interferon response. Mechanistically, type I interferon-binding brings the IFNAR1 and IFNAR2 subunits into close proximity with one another, driving their associated Janus kinases (JAKs) (TYK2 bound to IFNAR1 and JAK1 bound to IFNAR2) to cross-phosphorylate one another. The activated kinases phosphorylate specific tyrosine residues on the intracellular domains of IFNAR1 and IFNAR2, forming docking sites for the STAT transcription factors (STAT1, STAT2 and STAT). STAT proteins are then phosphorylated by the JAKs, promoting their translocation into the nucleus to regulate expression of interferon-regulated genes.</text>
</comment>
<keyword evidence="5" id="KW-0812">Transmembrane</keyword>
<feature type="chain" id="PRO_5029635599" description="Interferon alpha/beta receptor 2" evidence="15">
    <location>
        <begin position="19"/>
        <end position="242"/>
    </location>
</feature>
<dbReference type="InterPro" id="IPR015373">
    <property type="entry name" value="Interferon/interleukin_rcp_dom"/>
</dbReference>
<evidence type="ECO:0000259" key="16">
    <source>
        <dbReference type="Pfam" id="PF01108"/>
    </source>
</evidence>
<accession>A0A7J8I0P3</accession>
<comment type="subcellular location">
    <subcellularLocation>
        <location evidence="1">Cell membrane</location>
        <topology evidence="1">Single-pass type I membrane protein</topology>
    </subcellularLocation>
</comment>
<reference evidence="18 19" key="1">
    <citation type="journal article" date="2020" name="Nature">
        <title>Six reference-quality genomes reveal evolution of bat adaptations.</title>
        <authorList>
            <person name="Jebb D."/>
            <person name="Huang Z."/>
            <person name="Pippel M."/>
            <person name="Hughes G.M."/>
            <person name="Lavrichenko K."/>
            <person name="Devanna P."/>
            <person name="Winkler S."/>
            <person name="Jermiin L.S."/>
            <person name="Skirmuntt E.C."/>
            <person name="Katzourakis A."/>
            <person name="Burkitt-Gray L."/>
            <person name="Ray D.A."/>
            <person name="Sullivan K.A.M."/>
            <person name="Roscito J.G."/>
            <person name="Kirilenko B.M."/>
            <person name="Davalos L.M."/>
            <person name="Corthals A.P."/>
            <person name="Power M.L."/>
            <person name="Jones G."/>
            <person name="Ransome R.D."/>
            <person name="Dechmann D.K.N."/>
            <person name="Locatelli A.G."/>
            <person name="Puechmaille S.J."/>
            <person name="Fedrigo O."/>
            <person name="Jarvis E.D."/>
            <person name="Hiller M."/>
            <person name="Vernes S.C."/>
            <person name="Myers E.W."/>
            <person name="Teeling E.C."/>
        </authorList>
    </citation>
    <scope>NUCLEOTIDE SEQUENCE [LARGE SCALE GENOMIC DNA]</scope>
    <source>
        <strain evidence="18">MMolMol1</strain>
        <tissue evidence="18">Muscle</tissue>
    </source>
</reference>
<keyword evidence="7" id="KW-1133">Transmembrane helix</keyword>
<protein>
    <recommendedName>
        <fullName evidence="13">Interferon alpha/beta receptor 2</fullName>
    </recommendedName>
    <alternativeName>
        <fullName evidence="14">Type I interferon receptor 2</fullName>
    </alternativeName>
</protein>
<dbReference type="InterPro" id="IPR036116">
    <property type="entry name" value="FN3_sf"/>
</dbReference>
<dbReference type="InterPro" id="IPR013783">
    <property type="entry name" value="Ig-like_fold"/>
</dbReference>
<organism evidence="18 19">
    <name type="scientific">Molossus molossus</name>
    <name type="common">Pallas' mastiff bat</name>
    <name type="synonym">Vespertilio molossus</name>
    <dbReference type="NCBI Taxonomy" id="27622"/>
    <lineage>
        <taxon>Eukaryota</taxon>
        <taxon>Metazoa</taxon>
        <taxon>Chordata</taxon>
        <taxon>Craniata</taxon>
        <taxon>Vertebrata</taxon>
        <taxon>Euteleostomi</taxon>
        <taxon>Mammalia</taxon>
        <taxon>Eutheria</taxon>
        <taxon>Laurasiatheria</taxon>
        <taxon>Chiroptera</taxon>
        <taxon>Yangochiroptera</taxon>
        <taxon>Molossidae</taxon>
        <taxon>Molossus</taxon>
    </lineage>
</organism>
<evidence type="ECO:0000256" key="7">
    <source>
        <dbReference type="ARBA" id="ARBA00022989"/>
    </source>
</evidence>
<dbReference type="PANTHER" id="PTHR20859">
    <property type="entry name" value="INTERFERON/INTERLEUKIN RECEPTOR"/>
    <property type="match status" value="1"/>
</dbReference>
<feature type="domain" description="Fibronectin type-III" evidence="16">
    <location>
        <begin position="34"/>
        <end position="114"/>
    </location>
</feature>
<evidence type="ECO:0000313" key="18">
    <source>
        <dbReference type="EMBL" id="KAF6477689.1"/>
    </source>
</evidence>
<keyword evidence="8" id="KW-0472">Membrane</keyword>
<dbReference type="Gene3D" id="2.60.40.10">
    <property type="entry name" value="Immunoglobulins"/>
    <property type="match status" value="2"/>
</dbReference>
<dbReference type="Pfam" id="PF09294">
    <property type="entry name" value="Interfer-bind"/>
    <property type="match status" value="1"/>
</dbReference>
<dbReference type="GO" id="GO:0005886">
    <property type="term" value="C:plasma membrane"/>
    <property type="evidence" value="ECO:0007669"/>
    <property type="project" value="UniProtKB-SubCell"/>
</dbReference>
<evidence type="ECO:0000256" key="5">
    <source>
        <dbReference type="ARBA" id="ARBA00022692"/>
    </source>
</evidence>
<dbReference type="InterPro" id="IPR050650">
    <property type="entry name" value="Type-II_Cytokine-TF_Rcpt"/>
</dbReference>
<gene>
    <name evidence="18" type="ORF">HJG59_006628</name>
</gene>
<keyword evidence="19" id="KW-1185">Reference proteome</keyword>
<evidence type="ECO:0000256" key="10">
    <source>
        <dbReference type="ARBA" id="ARBA00023170"/>
    </source>
</evidence>
<sequence>MLWSCACVIPLLTLYLMGNMGPMSGVLHALPDDACSFNLTLRNFQPILSWEVKNRSIVPTHYTLSYTYMSKGEDMKTVPSCTNITRPSCDLTHEWGSTAEMYVTRVVGLRGDTELVSCSGTIFPDTDMSLEPPDFQIVGFVDHINVMLKFPPTLPKVPDEEGLWRYLSLVIEEVSGGIVKQHNLKINENTVGDFTYVINKLIPNTNYCVSVYFEPMDLRTINRSPLKCTHLQPEQGSGRTGF</sequence>
<dbReference type="FunFam" id="2.60.40.10:FF:000909">
    <property type="entry name" value="Interferon alpha/beta receptor 2"/>
    <property type="match status" value="1"/>
</dbReference>
<dbReference type="GO" id="GO:0005615">
    <property type="term" value="C:extracellular space"/>
    <property type="evidence" value="ECO:0007669"/>
    <property type="project" value="UniProtKB-ARBA"/>
</dbReference>
<evidence type="ECO:0000256" key="2">
    <source>
        <dbReference type="ARBA" id="ARBA00005399"/>
    </source>
</evidence>
<dbReference type="EMBL" id="JACASF010000005">
    <property type="protein sequence ID" value="KAF6477689.1"/>
    <property type="molecule type" value="Genomic_DNA"/>
</dbReference>
<evidence type="ECO:0000313" key="19">
    <source>
        <dbReference type="Proteomes" id="UP000550707"/>
    </source>
</evidence>
<name>A0A7J8I0P3_MOLMO</name>
<evidence type="ECO:0000256" key="12">
    <source>
        <dbReference type="ARBA" id="ARBA00057968"/>
    </source>
</evidence>
<dbReference type="Proteomes" id="UP000550707">
    <property type="component" value="Unassembled WGS sequence"/>
</dbReference>
<feature type="signal peptide" evidence="15">
    <location>
        <begin position="1"/>
        <end position="18"/>
    </location>
</feature>
<evidence type="ECO:0000256" key="8">
    <source>
        <dbReference type="ARBA" id="ARBA00023136"/>
    </source>
</evidence>
<evidence type="ECO:0000256" key="11">
    <source>
        <dbReference type="ARBA" id="ARBA00023180"/>
    </source>
</evidence>
<feature type="domain" description="Interferon/interleukin receptor" evidence="17">
    <location>
        <begin position="129"/>
        <end position="231"/>
    </location>
</feature>
<evidence type="ECO:0000256" key="15">
    <source>
        <dbReference type="SAM" id="SignalP"/>
    </source>
</evidence>
<keyword evidence="10 18" id="KW-0675">Receptor</keyword>
<dbReference type="AlphaFoldDB" id="A0A7J8I0P3"/>
<keyword evidence="9" id="KW-1015">Disulfide bond</keyword>
<proteinExistence type="inferred from homology"/>
<evidence type="ECO:0000256" key="14">
    <source>
        <dbReference type="ARBA" id="ARBA00076545"/>
    </source>
</evidence>
<dbReference type="Pfam" id="PF01108">
    <property type="entry name" value="Tissue_fac"/>
    <property type="match status" value="1"/>
</dbReference>
<evidence type="ECO:0000256" key="1">
    <source>
        <dbReference type="ARBA" id="ARBA00004251"/>
    </source>
</evidence>
<evidence type="ECO:0000256" key="3">
    <source>
        <dbReference type="ARBA" id="ARBA00022475"/>
    </source>
</evidence>
<keyword evidence="11" id="KW-0325">Glycoprotein</keyword>
<dbReference type="GO" id="GO:0004905">
    <property type="term" value="F:type I interferon receptor activity"/>
    <property type="evidence" value="ECO:0007669"/>
    <property type="project" value="TreeGrafter"/>
</dbReference>
<comment type="caution">
    <text evidence="18">The sequence shown here is derived from an EMBL/GenBank/DDBJ whole genome shotgun (WGS) entry which is preliminary data.</text>
</comment>